<dbReference type="Proteomes" id="UP001148614">
    <property type="component" value="Unassembled WGS sequence"/>
</dbReference>
<name>A0A9W8NEE0_9PEZI</name>
<comment type="caution">
    <text evidence="2">The sequence shown here is derived from an EMBL/GenBank/DDBJ whole genome shotgun (WGS) entry which is preliminary data.</text>
</comment>
<dbReference type="Pfam" id="PF01302">
    <property type="entry name" value="CAP_GLY"/>
    <property type="match status" value="1"/>
</dbReference>
<dbReference type="VEuPathDB" id="FungiDB:F4678DRAFT_43089"/>
<keyword evidence="3" id="KW-1185">Reference proteome</keyword>
<dbReference type="InterPro" id="IPR000938">
    <property type="entry name" value="CAP-Gly_domain"/>
</dbReference>
<evidence type="ECO:0000313" key="3">
    <source>
        <dbReference type="Proteomes" id="UP001148614"/>
    </source>
</evidence>
<dbReference type="EMBL" id="JANPWZ010000827">
    <property type="protein sequence ID" value="KAJ3571638.1"/>
    <property type="molecule type" value="Genomic_DNA"/>
</dbReference>
<dbReference type="PROSITE" id="PS50245">
    <property type="entry name" value="CAP_GLY_2"/>
    <property type="match status" value="1"/>
</dbReference>
<evidence type="ECO:0000313" key="2">
    <source>
        <dbReference type="EMBL" id="KAJ3571638.1"/>
    </source>
</evidence>
<dbReference type="AlphaFoldDB" id="A0A9W8NEE0"/>
<protein>
    <recommendedName>
        <fullName evidence="1">CAP-Gly domain-containing protein</fullName>
    </recommendedName>
</protein>
<gene>
    <name evidence="2" type="ORF">NPX13_g5309</name>
</gene>
<organism evidence="2 3">
    <name type="scientific">Xylaria arbuscula</name>
    <dbReference type="NCBI Taxonomy" id="114810"/>
    <lineage>
        <taxon>Eukaryota</taxon>
        <taxon>Fungi</taxon>
        <taxon>Dikarya</taxon>
        <taxon>Ascomycota</taxon>
        <taxon>Pezizomycotina</taxon>
        <taxon>Sordariomycetes</taxon>
        <taxon>Xylariomycetidae</taxon>
        <taxon>Xylariales</taxon>
        <taxon>Xylariaceae</taxon>
        <taxon>Xylaria</taxon>
    </lineage>
</organism>
<sequence>MSSVYVYRTLDSARYSAHPGWAESGTGHGSRRQKVAHHGGFGSNLFFFLLLALPAETAVHPVSSPQKSFVGGIATASTPNLNTLYSAHSRLTPAAGSLARKASLAALTPGSLASIPDDTESYALHTVLNEPTSAHKMPPMPPLTPGRGMGPIDDFTVGDQVDVPGNMVGTVRFVGSVAGRKGVFAGVELHSEYAVRGKNSGDVDGYVA</sequence>
<feature type="domain" description="CAP-Gly" evidence="1">
    <location>
        <begin position="175"/>
        <end position="208"/>
    </location>
</feature>
<dbReference type="SMART" id="SM01052">
    <property type="entry name" value="CAP_GLY"/>
    <property type="match status" value="1"/>
</dbReference>
<dbReference type="InterPro" id="IPR036859">
    <property type="entry name" value="CAP-Gly_dom_sf"/>
</dbReference>
<dbReference type="Gene3D" id="2.30.30.190">
    <property type="entry name" value="CAP Gly-rich-like domain"/>
    <property type="match status" value="1"/>
</dbReference>
<dbReference type="SUPFAM" id="SSF74924">
    <property type="entry name" value="Cap-Gly domain"/>
    <property type="match status" value="1"/>
</dbReference>
<reference evidence="2" key="1">
    <citation type="submission" date="2022-07" db="EMBL/GenBank/DDBJ databases">
        <title>Genome Sequence of Xylaria arbuscula.</title>
        <authorList>
            <person name="Buettner E."/>
        </authorList>
    </citation>
    <scope>NUCLEOTIDE SEQUENCE</scope>
    <source>
        <strain evidence="2">VT107</strain>
    </source>
</reference>
<proteinExistence type="predicted"/>
<accession>A0A9W8NEE0</accession>
<evidence type="ECO:0000259" key="1">
    <source>
        <dbReference type="PROSITE" id="PS50245"/>
    </source>
</evidence>